<comment type="similarity">
    <text evidence="1 8 9">Belongs to the GreA/GreB family.</text>
</comment>
<proteinExistence type="inferred from homology"/>
<dbReference type="FunFam" id="3.10.50.30:FF:000001">
    <property type="entry name" value="Transcription elongation factor GreA"/>
    <property type="match status" value="1"/>
</dbReference>
<evidence type="ECO:0000256" key="6">
    <source>
        <dbReference type="ARBA" id="ARBA00024916"/>
    </source>
</evidence>
<reference evidence="12 13" key="1">
    <citation type="journal article" date="2015" name="Nature">
        <title>rRNA introns, odd ribosomes, and small enigmatic genomes across a large radiation of phyla.</title>
        <authorList>
            <person name="Brown C.T."/>
            <person name="Hug L.A."/>
            <person name="Thomas B.C."/>
            <person name="Sharon I."/>
            <person name="Castelle C.J."/>
            <person name="Singh A."/>
            <person name="Wilkins M.J."/>
            <person name="Williams K.H."/>
            <person name="Banfield J.F."/>
        </authorList>
    </citation>
    <scope>NUCLEOTIDE SEQUENCE [LARGE SCALE GENOMIC DNA]</scope>
</reference>
<feature type="domain" description="Transcription elongation factor GreA/GreB C-terminal" evidence="10">
    <location>
        <begin position="85"/>
        <end position="156"/>
    </location>
</feature>
<dbReference type="EMBL" id="LBXL01000012">
    <property type="protein sequence ID" value="KKR30151.1"/>
    <property type="molecule type" value="Genomic_DNA"/>
</dbReference>
<feature type="domain" description="Transcription elongation factor GreA/GreB N-terminal" evidence="11">
    <location>
        <begin position="8"/>
        <end position="78"/>
    </location>
</feature>
<dbReference type="SUPFAM" id="SSF46557">
    <property type="entry name" value="GreA transcript cleavage protein, N-terminal domain"/>
    <property type="match status" value="1"/>
</dbReference>
<dbReference type="PROSITE" id="PS00830">
    <property type="entry name" value="GREAB_2"/>
    <property type="match status" value="1"/>
</dbReference>
<evidence type="ECO:0000256" key="5">
    <source>
        <dbReference type="ARBA" id="ARBA00023163"/>
    </source>
</evidence>
<comment type="function">
    <text evidence="6 8 9">Necessary for efficient RNA polymerase transcription elongation past template-encoded arresting sites. The arresting sites in DNA have the property of trapping a certain fraction of elongating RNA polymerases that pass through, resulting in locked ternary complexes. Cleavage of the nascent transcript by cleavage factors such as GreA or GreB allows the resumption of elongation from the new 3'terminus. GreA releases sequences of 2 to 3 nucleotides.</text>
</comment>
<dbReference type="InterPro" id="IPR028624">
    <property type="entry name" value="Tscrpt_elong_fac_GreA/B"/>
</dbReference>
<dbReference type="FunFam" id="1.10.287.180:FF:000001">
    <property type="entry name" value="Transcription elongation factor GreA"/>
    <property type="match status" value="1"/>
</dbReference>
<dbReference type="InterPro" id="IPR006359">
    <property type="entry name" value="Tscrpt_elong_fac_GreA"/>
</dbReference>
<name>A0A0G0PYJ8_9BACT</name>
<dbReference type="InterPro" id="IPR001437">
    <property type="entry name" value="Tscrpt_elong_fac_GreA/B_C"/>
</dbReference>
<dbReference type="PANTHER" id="PTHR30437">
    <property type="entry name" value="TRANSCRIPTION ELONGATION FACTOR GREA"/>
    <property type="match status" value="1"/>
</dbReference>
<evidence type="ECO:0000256" key="7">
    <source>
        <dbReference type="ARBA" id="ARBA00030776"/>
    </source>
</evidence>
<dbReference type="InterPro" id="IPR036805">
    <property type="entry name" value="Tscrpt_elong_fac_GreA/B_N_sf"/>
</dbReference>
<dbReference type="InterPro" id="IPR023459">
    <property type="entry name" value="Tscrpt_elong_fac_GreA/B_fam"/>
</dbReference>
<evidence type="ECO:0000313" key="13">
    <source>
        <dbReference type="Proteomes" id="UP000034793"/>
    </source>
</evidence>
<keyword evidence="12" id="KW-0251">Elongation factor</keyword>
<dbReference type="Gene3D" id="1.10.287.180">
    <property type="entry name" value="Transcription elongation factor, GreA/GreB, N-terminal domain"/>
    <property type="match status" value="1"/>
</dbReference>
<evidence type="ECO:0000256" key="3">
    <source>
        <dbReference type="ARBA" id="ARBA00023015"/>
    </source>
</evidence>
<evidence type="ECO:0000256" key="8">
    <source>
        <dbReference type="HAMAP-Rule" id="MF_00105"/>
    </source>
</evidence>
<dbReference type="Pfam" id="PF03449">
    <property type="entry name" value="GreA_GreB_N"/>
    <property type="match status" value="1"/>
</dbReference>
<dbReference type="NCBIfam" id="NF001263">
    <property type="entry name" value="PRK00226.1-4"/>
    <property type="match status" value="1"/>
</dbReference>
<dbReference type="GO" id="GO:0006354">
    <property type="term" value="P:DNA-templated transcription elongation"/>
    <property type="evidence" value="ECO:0007669"/>
    <property type="project" value="TreeGrafter"/>
</dbReference>
<dbReference type="InterPro" id="IPR022691">
    <property type="entry name" value="Tscrpt_elong_fac_GreA/B_N"/>
</dbReference>
<dbReference type="Gene3D" id="3.10.50.30">
    <property type="entry name" value="Transcription elongation factor, GreA/GreB, C-terminal domain"/>
    <property type="match status" value="1"/>
</dbReference>
<keyword evidence="5 8" id="KW-0804">Transcription</keyword>
<evidence type="ECO:0000259" key="11">
    <source>
        <dbReference type="Pfam" id="PF03449"/>
    </source>
</evidence>
<protein>
    <recommendedName>
        <fullName evidence="2 8">Transcription elongation factor GreA</fullName>
    </recommendedName>
    <alternativeName>
        <fullName evidence="7 8">Transcript cleavage factor GreA</fullName>
    </alternativeName>
</protein>
<dbReference type="PANTHER" id="PTHR30437:SF4">
    <property type="entry name" value="TRANSCRIPTION ELONGATION FACTOR GREA"/>
    <property type="match status" value="1"/>
</dbReference>
<dbReference type="GO" id="GO:0003677">
    <property type="term" value="F:DNA binding"/>
    <property type="evidence" value="ECO:0007669"/>
    <property type="project" value="UniProtKB-UniRule"/>
</dbReference>
<dbReference type="InterPro" id="IPR036953">
    <property type="entry name" value="GreA/GreB_C_sf"/>
</dbReference>
<comment type="caution">
    <text evidence="12">The sequence shown here is derived from an EMBL/GenBank/DDBJ whole genome shotgun (WGS) entry which is preliminary data.</text>
</comment>
<feature type="coiled-coil region" evidence="8">
    <location>
        <begin position="1"/>
        <end position="28"/>
    </location>
</feature>
<keyword evidence="4 8" id="KW-0238">DNA-binding</keyword>
<sequence>MNGINKQIQITQEGLESLKKELNELSDEKRPKAVERLANARSQGDLAENSDYHNAKDELEFLDGRISELEDVLKNAVVVQSNGSADGVAIGTKVTVKNDGDKLIFNIVGEWEADPMLKRISHSSPLGQALIGKNVGDRVEVDAPAGIITYEILSIE</sequence>
<keyword evidence="8" id="KW-0175">Coiled coil</keyword>
<dbReference type="GO" id="GO:0032784">
    <property type="term" value="P:regulation of DNA-templated transcription elongation"/>
    <property type="evidence" value="ECO:0007669"/>
    <property type="project" value="UniProtKB-UniRule"/>
</dbReference>
<evidence type="ECO:0000256" key="1">
    <source>
        <dbReference type="ARBA" id="ARBA00008213"/>
    </source>
</evidence>
<keyword evidence="3 8" id="KW-0805">Transcription regulation</keyword>
<evidence type="ECO:0000313" key="12">
    <source>
        <dbReference type="EMBL" id="KKR30151.1"/>
    </source>
</evidence>
<accession>A0A0G0PYJ8</accession>
<dbReference type="HAMAP" id="MF_00105">
    <property type="entry name" value="GreA_GreB"/>
    <property type="match status" value="1"/>
</dbReference>
<evidence type="ECO:0000259" key="10">
    <source>
        <dbReference type="Pfam" id="PF01272"/>
    </source>
</evidence>
<dbReference type="PIRSF" id="PIRSF006092">
    <property type="entry name" value="GreA_GreB"/>
    <property type="match status" value="1"/>
</dbReference>
<dbReference type="GO" id="GO:0003746">
    <property type="term" value="F:translation elongation factor activity"/>
    <property type="evidence" value="ECO:0007669"/>
    <property type="project" value="UniProtKB-KW"/>
</dbReference>
<dbReference type="NCBIfam" id="TIGR01462">
    <property type="entry name" value="greA"/>
    <property type="match status" value="1"/>
</dbReference>
<evidence type="ECO:0000256" key="9">
    <source>
        <dbReference type="RuleBase" id="RU000556"/>
    </source>
</evidence>
<dbReference type="AlphaFoldDB" id="A0A0G0PYJ8"/>
<dbReference type="SUPFAM" id="SSF54534">
    <property type="entry name" value="FKBP-like"/>
    <property type="match status" value="1"/>
</dbReference>
<organism evidence="12 13">
    <name type="scientific">Candidatus Woesebacteria bacterium GW2011_GWA1_39_8</name>
    <dbReference type="NCBI Taxonomy" id="1618552"/>
    <lineage>
        <taxon>Bacteria</taxon>
        <taxon>Candidatus Woeseibacteriota</taxon>
    </lineage>
</organism>
<keyword evidence="12" id="KW-0648">Protein biosynthesis</keyword>
<gene>
    <name evidence="8" type="primary">greA</name>
    <name evidence="12" type="ORF">UT61_C0012G0021</name>
</gene>
<evidence type="ECO:0000256" key="4">
    <source>
        <dbReference type="ARBA" id="ARBA00023125"/>
    </source>
</evidence>
<evidence type="ECO:0000256" key="2">
    <source>
        <dbReference type="ARBA" id="ARBA00013729"/>
    </source>
</evidence>
<dbReference type="Proteomes" id="UP000034793">
    <property type="component" value="Unassembled WGS sequence"/>
</dbReference>
<dbReference type="GO" id="GO:0070063">
    <property type="term" value="F:RNA polymerase binding"/>
    <property type="evidence" value="ECO:0007669"/>
    <property type="project" value="InterPro"/>
</dbReference>
<dbReference type="InterPro" id="IPR018151">
    <property type="entry name" value="TF_GreA/GreB_CS"/>
</dbReference>
<dbReference type="Pfam" id="PF01272">
    <property type="entry name" value="GreA_GreB"/>
    <property type="match status" value="1"/>
</dbReference>